<evidence type="ECO:0000256" key="9">
    <source>
        <dbReference type="ARBA" id="ARBA00022777"/>
    </source>
</evidence>
<dbReference type="Pfam" id="PF00989">
    <property type="entry name" value="PAS"/>
    <property type="match status" value="1"/>
</dbReference>
<dbReference type="InterPro" id="IPR033463">
    <property type="entry name" value="sCache_3"/>
</dbReference>
<comment type="caution">
    <text evidence="17">The sequence shown here is derived from an EMBL/GenBank/DDBJ whole genome shotgun (WGS) entry which is preliminary data.</text>
</comment>
<sequence>MENFESNRNKRQLTCPNVSFQFSLKLKMILLFSLLIIGIFIIFGLFLRSFISATMEDQIGKRALGVAKSVANTPEIREAFELENPARVIQQIVQPIQEATDAEFIVVGNEEGIRYSHPDPDRLGEKMVGGDNDRALNKGESYISKSTGSLGRSIRGKVPIYDNHNNVIGLVSVGFLNNDVQSIIQNQSKSLWFTLLGIVLLGIVGAIFISHYIKRLLSNMEPEEINHLLLQKEAILQSTHEGIIAVDHNGLITMMNTAAQKTLFDKQIQNAAYMGKPVKDLLPHSNIYDVLTYGERHYDKEMILGNDVVLVNRTPIYHERAITGAVSTFRSKTEVEHVTKELLQIKQYANAQRAQTHEFSNKLYIILGLLQLNQIQEAIDFIKKENNIQQEWSRFLLENVSDPTIHGLLQGKFNQANELGITMFIQPASQLTYPLTGSKKDALLTGLGNLLENAIEAVNVQNRSQREISIFFTDIGEDIVIEIDDSGPGMKGEGNIFEQGYSTKIGLHRGTGLVLTRLQLRKVGGEIMLEDGELGGACFIIIIPKEAENENE</sequence>
<dbReference type="SUPFAM" id="SSF55785">
    <property type="entry name" value="PYP-like sensor domain (PAS domain)"/>
    <property type="match status" value="1"/>
</dbReference>
<keyword evidence="13 14" id="KW-0472">Membrane</keyword>
<dbReference type="GO" id="GO:0004673">
    <property type="term" value="F:protein histidine kinase activity"/>
    <property type="evidence" value="ECO:0007669"/>
    <property type="project" value="UniProtKB-EC"/>
</dbReference>
<evidence type="ECO:0000256" key="12">
    <source>
        <dbReference type="ARBA" id="ARBA00023012"/>
    </source>
</evidence>
<evidence type="ECO:0000256" key="1">
    <source>
        <dbReference type="ARBA" id="ARBA00000085"/>
    </source>
</evidence>
<dbReference type="InterPro" id="IPR000014">
    <property type="entry name" value="PAS"/>
</dbReference>
<keyword evidence="11 14" id="KW-1133">Transmembrane helix</keyword>
<dbReference type="PANTHER" id="PTHR44936:SF10">
    <property type="entry name" value="SENSOR PROTEIN RSTB"/>
    <property type="match status" value="1"/>
</dbReference>
<evidence type="ECO:0000313" key="17">
    <source>
        <dbReference type="EMBL" id="MBP2258505.1"/>
    </source>
</evidence>
<evidence type="ECO:0000256" key="7">
    <source>
        <dbReference type="ARBA" id="ARBA00022692"/>
    </source>
</evidence>
<evidence type="ECO:0000256" key="11">
    <source>
        <dbReference type="ARBA" id="ARBA00022989"/>
    </source>
</evidence>
<dbReference type="SMART" id="SM00387">
    <property type="entry name" value="HATPase_c"/>
    <property type="match status" value="1"/>
</dbReference>
<dbReference type="Gene3D" id="1.10.287.130">
    <property type="match status" value="1"/>
</dbReference>
<accession>A0ABS4SAH5</accession>
<protein>
    <recommendedName>
        <fullName evidence="3">histidine kinase</fullName>
        <ecNumber evidence="3">2.7.13.3</ecNumber>
    </recommendedName>
</protein>
<reference evidence="17 18" key="1">
    <citation type="submission" date="2021-03" db="EMBL/GenBank/DDBJ databases">
        <title>Genomic Encyclopedia of Type Strains, Phase IV (KMG-IV): sequencing the most valuable type-strain genomes for metagenomic binning, comparative biology and taxonomic classification.</title>
        <authorList>
            <person name="Goeker M."/>
        </authorList>
    </citation>
    <scope>NUCLEOTIDE SEQUENCE [LARGE SCALE GENOMIC DNA]</scope>
    <source>
        <strain evidence="17 18">DSM 25790</strain>
    </source>
</reference>
<keyword evidence="8" id="KW-0547">Nucleotide-binding</keyword>
<evidence type="ECO:0000313" key="18">
    <source>
        <dbReference type="Proteomes" id="UP001519294"/>
    </source>
</evidence>
<evidence type="ECO:0000256" key="3">
    <source>
        <dbReference type="ARBA" id="ARBA00012438"/>
    </source>
</evidence>
<evidence type="ECO:0000256" key="8">
    <source>
        <dbReference type="ARBA" id="ARBA00022741"/>
    </source>
</evidence>
<dbReference type="CDD" id="cd18773">
    <property type="entry name" value="PDC1_HK_sensor"/>
    <property type="match status" value="1"/>
</dbReference>
<dbReference type="InterPro" id="IPR036890">
    <property type="entry name" value="HATPase_C_sf"/>
</dbReference>
<keyword evidence="18" id="KW-1185">Reference proteome</keyword>
<dbReference type="Proteomes" id="UP001519294">
    <property type="component" value="Unassembled WGS sequence"/>
</dbReference>
<dbReference type="InterPro" id="IPR050980">
    <property type="entry name" value="2C_sensor_his_kinase"/>
</dbReference>
<evidence type="ECO:0000256" key="2">
    <source>
        <dbReference type="ARBA" id="ARBA00004651"/>
    </source>
</evidence>
<keyword evidence="7 14" id="KW-0812">Transmembrane</keyword>
<dbReference type="InterPro" id="IPR035965">
    <property type="entry name" value="PAS-like_dom_sf"/>
</dbReference>
<gene>
    <name evidence="17" type="ORF">J2Z81_002488</name>
</gene>
<keyword evidence="9 17" id="KW-0418">Kinase</keyword>
<dbReference type="Pfam" id="PF02518">
    <property type="entry name" value="HATPase_c"/>
    <property type="match status" value="1"/>
</dbReference>
<keyword evidence="10" id="KW-0067">ATP-binding</keyword>
<dbReference type="SUPFAM" id="SSF55890">
    <property type="entry name" value="Sporulation response regulatory protein Spo0B"/>
    <property type="match status" value="1"/>
</dbReference>
<dbReference type="Pfam" id="PF17203">
    <property type="entry name" value="sCache_3_2"/>
    <property type="match status" value="1"/>
</dbReference>
<feature type="domain" description="Histidine kinase/HSP90-like ATPase" evidence="16">
    <location>
        <begin position="438"/>
        <end position="547"/>
    </location>
</feature>
<dbReference type="SUPFAM" id="SSF103190">
    <property type="entry name" value="Sensory domain-like"/>
    <property type="match status" value="1"/>
</dbReference>
<evidence type="ECO:0000256" key="10">
    <source>
        <dbReference type="ARBA" id="ARBA00022840"/>
    </source>
</evidence>
<keyword evidence="12" id="KW-0902">Two-component regulatory system</keyword>
<evidence type="ECO:0000259" key="15">
    <source>
        <dbReference type="SMART" id="SM00091"/>
    </source>
</evidence>
<name>A0ABS4SAH5_9BACI</name>
<comment type="catalytic activity">
    <reaction evidence="1">
        <text>ATP + protein L-histidine = ADP + protein N-phospho-L-histidine.</text>
        <dbReference type="EC" id="2.7.13.3"/>
    </reaction>
</comment>
<organism evidence="17 18">
    <name type="scientific">Virgibacillus alimentarius</name>
    <dbReference type="NCBI Taxonomy" id="698769"/>
    <lineage>
        <taxon>Bacteria</taxon>
        <taxon>Bacillati</taxon>
        <taxon>Bacillota</taxon>
        <taxon>Bacilli</taxon>
        <taxon>Bacillales</taxon>
        <taxon>Bacillaceae</taxon>
        <taxon>Virgibacillus</taxon>
    </lineage>
</organism>
<dbReference type="InterPro" id="IPR029151">
    <property type="entry name" value="Sensor-like_sf"/>
</dbReference>
<keyword evidence="4" id="KW-1003">Cell membrane</keyword>
<dbReference type="Gene3D" id="3.30.450.20">
    <property type="entry name" value="PAS domain"/>
    <property type="match status" value="2"/>
</dbReference>
<feature type="domain" description="PAS" evidence="15">
    <location>
        <begin position="230"/>
        <end position="299"/>
    </location>
</feature>
<evidence type="ECO:0000256" key="4">
    <source>
        <dbReference type="ARBA" id="ARBA00022475"/>
    </source>
</evidence>
<evidence type="ECO:0000256" key="14">
    <source>
        <dbReference type="SAM" id="Phobius"/>
    </source>
</evidence>
<dbReference type="SMART" id="SM00091">
    <property type="entry name" value="PAS"/>
    <property type="match status" value="1"/>
</dbReference>
<dbReference type="SUPFAM" id="SSF55874">
    <property type="entry name" value="ATPase domain of HSP90 chaperone/DNA topoisomerase II/histidine kinase"/>
    <property type="match status" value="1"/>
</dbReference>
<feature type="transmembrane region" description="Helical" evidence="14">
    <location>
        <begin position="191"/>
        <end position="213"/>
    </location>
</feature>
<proteinExistence type="predicted"/>
<dbReference type="PANTHER" id="PTHR44936">
    <property type="entry name" value="SENSOR PROTEIN CREC"/>
    <property type="match status" value="1"/>
</dbReference>
<comment type="subcellular location">
    <subcellularLocation>
        <location evidence="2">Cell membrane</location>
        <topology evidence="2">Multi-pass membrane protein</topology>
    </subcellularLocation>
</comment>
<keyword evidence="5" id="KW-0597">Phosphoprotein</keyword>
<dbReference type="Gene3D" id="3.30.565.10">
    <property type="entry name" value="Histidine kinase-like ATPase, C-terminal domain"/>
    <property type="match status" value="1"/>
</dbReference>
<dbReference type="EMBL" id="JAGIKX010000027">
    <property type="protein sequence ID" value="MBP2258505.1"/>
    <property type="molecule type" value="Genomic_DNA"/>
</dbReference>
<evidence type="ECO:0000256" key="6">
    <source>
        <dbReference type="ARBA" id="ARBA00022679"/>
    </source>
</evidence>
<evidence type="ECO:0000259" key="16">
    <source>
        <dbReference type="SMART" id="SM00387"/>
    </source>
</evidence>
<evidence type="ECO:0000256" key="13">
    <source>
        <dbReference type="ARBA" id="ARBA00023136"/>
    </source>
</evidence>
<dbReference type="InterPro" id="IPR003594">
    <property type="entry name" value="HATPase_dom"/>
</dbReference>
<evidence type="ECO:0000256" key="5">
    <source>
        <dbReference type="ARBA" id="ARBA00022553"/>
    </source>
</evidence>
<dbReference type="EC" id="2.7.13.3" evidence="3"/>
<feature type="transmembrane region" description="Helical" evidence="14">
    <location>
        <begin position="28"/>
        <end position="47"/>
    </location>
</feature>
<dbReference type="InterPro" id="IPR013767">
    <property type="entry name" value="PAS_fold"/>
</dbReference>
<keyword evidence="6 17" id="KW-0808">Transferase</keyword>
<dbReference type="RefSeq" id="WP_226371457.1">
    <property type="nucleotide sequence ID" value="NZ_JAGIKX010000027.1"/>
</dbReference>
<dbReference type="InterPro" id="IPR016120">
    <property type="entry name" value="Sig_transdc_His_kin_SpoOB"/>
</dbReference>